<reference evidence="3" key="1">
    <citation type="journal article" date="2019" name="Int. J. Syst. Evol. Microbiol.">
        <title>The Global Catalogue of Microorganisms (GCM) 10K type strain sequencing project: providing services to taxonomists for standard genome sequencing and annotation.</title>
        <authorList>
            <consortium name="The Broad Institute Genomics Platform"/>
            <consortium name="The Broad Institute Genome Sequencing Center for Infectious Disease"/>
            <person name="Wu L."/>
            <person name="Ma J."/>
        </authorList>
    </citation>
    <scope>NUCLEOTIDE SEQUENCE [LARGE SCALE GENOMIC DNA]</scope>
    <source>
        <strain evidence="3">CGMCC 4.7242</strain>
    </source>
</reference>
<dbReference type="RefSeq" id="WP_390258575.1">
    <property type="nucleotide sequence ID" value="NZ_JBHUGH010000001.1"/>
</dbReference>
<sequence>MPTSPCILFYVQHLLGVGHLARTSRIAAATAAQGGRVVMVTGGRAVPGFPGEGIETVTLPPLQAAGGSFAGLADENGELVTQDYLDRRRDLLLATLASVAPDVVVTEAFPFGRRQMRFELLPLLHAISLQRPRPLLCASIRDILQVKKRPERAAETVELIQQHYDHVLVHGDPEFVNLAESFPLVDSIASRVTYTGLVAPPRVVPSSEGFDVVVSAGGGAFGEGVAMAALAAARHLPSLRFCIIAGPNLPEQVRDKLKNGAAHLPDGQVTVETFRKDFASLLAASRLSVSQAGYNTVCDILRAGCRSVLIPYADQGETEQSVRAGRLAAARRALVLPESDLDGLALATAIRQALDGAEPASLEPDLNGAQRTADLLCSFARGVA</sequence>
<gene>
    <name evidence="2" type="ORF">ACFSGJ_00630</name>
</gene>
<proteinExistence type="predicted"/>
<protein>
    <submittedName>
        <fullName evidence="2">Glycosyltransferase family protein</fullName>
    </submittedName>
</protein>
<accession>A0ABW4S0V9</accession>
<name>A0ABW4S0V9_9RHOB</name>
<dbReference type="SUPFAM" id="SSF53756">
    <property type="entry name" value="UDP-Glycosyltransferase/glycogen phosphorylase"/>
    <property type="match status" value="1"/>
</dbReference>
<dbReference type="InterPro" id="IPR007235">
    <property type="entry name" value="Glyco_trans_28_C"/>
</dbReference>
<keyword evidence="3" id="KW-1185">Reference proteome</keyword>
<evidence type="ECO:0000313" key="3">
    <source>
        <dbReference type="Proteomes" id="UP001597353"/>
    </source>
</evidence>
<dbReference type="Pfam" id="PF04101">
    <property type="entry name" value="Glyco_tran_28_C"/>
    <property type="match status" value="1"/>
</dbReference>
<comment type="caution">
    <text evidence="2">The sequence shown here is derived from an EMBL/GenBank/DDBJ whole genome shotgun (WGS) entry which is preliminary data.</text>
</comment>
<evidence type="ECO:0000259" key="1">
    <source>
        <dbReference type="Pfam" id="PF04101"/>
    </source>
</evidence>
<organism evidence="2 3">
    <name type="scientific">Halodurantibacterium flavum</name>
    <dbReference type="NCBI Taxonomy" id="1382802"/>
    <lineage>
        <taxon>Bacteria</taxon>
        <taxon>Pseudomonadati</taxon>
        <taxon>Pseudomonadota</taxon>
        <taxon>Alphaproteobacteria</taxon>
        <taxon>Rhodobacterales</taxon>
        <taxon>Paracoccaceae</taxon>
        <taxon>Halodurantibacterium</taxon>
    </lineage>
</organism>
<dbReference type="PANTHER" id="PTHR21015">
    <property type="entry name" value="UDP-N-ACETYLGLUCOSAMINE--N-ACETYLMURAMYL-(PENTAPEPTIDE) PYROPHOSPHORYL-UNDECAPRENOL N-ACETYLGLUCOSAMINE TRANSFERASE 1"/>
    <property type="match status" value="1"/>
</dbReference>
<dbReference type="PANTHER" id="PTHR21015:SF28">
    <property type="entry name" value="SLL1722 PROTEIN"/>
    <property type="match status" value="1"/>
</dbReference>
<dbReference type="Proteomes" id="UP001597353">
    <property type="component" value="Unassembled WGS sequence"/>
</dbReference>
<dbReference type="EMBL" id="JBHUGH010000001">
    <property type="protein sequence ID" value="MFD1910713.1"/>
    <property type="molecule type" value="Genomic_DNA"/>
</dbReference>
<evidence type="ECO:0000313" key="2">
    <source>
        <dbReference type="EMBL" id="MFD1910713.1"/>
    </source>
</evidence>
<feature type="domain" description="Glycosyl transferase family 28 C-terminal" evidence="1">
    <location>
        <begin position="239"/>
        <end position="358"/>
    </location>
</feature>
<dbReference type="Gene3D" id="3.40.50.2000">
    <property type="entry name" value="Glycogen Phosphorylase B"/>
    <property type="match status" value="1"/>
</dbReference>